<keyword evidence="4" id="KW-0808">Transferase</keyword>
<evidence type="ECO:0000256" key="9">
    <source>
        <dbReference type="PROSITE-ProRule" id="PRU01373"/>
    </source>
</evidence>
<dbReference type="Gene3D" id="2.40.440.10">
    <property type="entry name" value="L,D-transpeptidase catalytic domain-like"/>
    <property type="match status" value="1"/>
</dbReference>
<dbReference type="InterPro" id="IPR036366">
    <property type="entry name" value="PGBDSf"/>
</dbReference>
<dbReference type="InterPro" id="IPR005490">
    <property type="entry name" value="LD_TPept_cat_dom"/>
</dbReference>
<dbReference type="Gene3D" id="1.10.101.10">
    <property type="entry name" value="PGBD-like superfamily/PGBD"/>
    <property type="match status" value="2"/>
</dbReference>
<evidence type="ECO:0000313" key="12">
    <source>
        <dbReference type="Proteomes" id="UP001208017"/>
    </source>
</evidence>
<evidence type="ECO:0000256" key="6">
    <source>
        <dbReference type="ARBA" id="ARBA00022960"/>
    </source>
</evidence>
<dbReference type="InterPro" id="IPR002477">
    <property type="entry name" value="Peptidoglycan-bd-like"/>
</dbReference>
<accession>A0ABT3X313</accession>
<comment type="caution">
    <text evidence="11">The sequence shown here is derived from an EMBL/GenBank/DDBJ whole genome shotgun (WGS) entry which is preliminary data.</text>
</comment>
<evidence type="ECO:0000256" key="7">
    <source>
        <dbReference type="ARBA" id="ARBA00022984"/>
    </source>
</evidence>
<name>A0ABT3X313_9BACL</name>
<dbReference type="InterPro" id="IPR036365">
    <property type="entry name" value="PGBD-like_sf"/>
</dbReference>
<keyword evidence="12" id="KW-1185">Reference proteome</keyword>
<evidence type="ECO:0000256" key="2">
    <source>
        <dbReference type="ARBA" id="ARBA00005992"/>
    </source>
</evidence>
<keyword evidence="5" id="KW-0378">Hydrolase</keyword>
<dbReference type="Proteomes" id="UP001208017">
    <property type="component" value="Unassembled WGS sequence"/>
</dbReference>
<sequence>MIYASRFLRLVSPYLRGPDVTFLQERLLESGVSYETPDGVFGPMTAEAVRRFQEMHQLQLDGVVGPQTWSALGGAESTGALTAENGSVAVMATGEYRLQIDTERFVLYVYKSAQLVKTYGIAVGTPQTPTPLGDWKITQKALNPGGPFGTRWMRLSIPFGGYGIHGTDNPHSIGKAVSHGCVRLQNRDVEELYEMVPIGTMVKVTGRVQTSRILRIGVTYGADVVEAQRMLQVLGYYKGDLDGMYGPATAAAVRSFQADKDLVVDGIVGMNTIESLHMHYDEALGTRTP</sequence>
<feature type="domain" description="L,D-TPase catalytic" evidence="10">
    <location>
        <begin position="96"/>
        <end position="205"/>
    </location>
</feature>
<dbReference type="EMBL" id="JAPMLT010000010">
    <property type="protein sequence ID" value="MCX7571299.1"/>
    <property type="molecule type" value="Genomic_DNA"/>
</dbReference>
<organism evidence="11 12">
    <name type="scientific">Tumebacillus lacus</name>
    <dbReference type="NCBI Taxonomy" id="2995335"/>
    <lineage>
        <taxon>Bacteria</taxon>
        <taxon>Bacillati</taxon>
        <taxon>Bacillota</taxon>
        <taxon>Bacilli</taxon>
        <taxon>Bacillales</taxon>
        <taxon>Alicyclobacillaceae</taxon>
        <taxon>Tumebacillus</taxon>
    </lineage>
</organism>
<dbReference type="SUPFAM" id="SSF47090">
    <property type="entry name" value="PGBD-like"/>
    <property type="match status" value="2"/>
</dbReference>
<proteinExistence type="inferred from homology"/>
<dbReference type="RefSeq" id="WP_267152548.1">
    <property type="nucleotide sequence ID" value="NZ_JAPMLT010000010.1"/>
</dbReference>
<reference evidence="11 12" key="1">
    <citation type="submission" date="2022-11" db="EMBL/GenBank/DDBJ databases">
        <title>Study of microbial diversity in lake waters.</title>
        <authorList>
            <person name="Zhang J."/>
        </authorList>
    </citation>
    <scope>NUCLEOTIDE SEQUENCE [LARGE SCALE GENOMIC DNA]</scope>
    <source>
        <strain evidence="11 12">DT12</strain>
    </source>
</reference>
<dbReference type="Pfam" id="PF03734">
    <property type="entry name" value="YkuD"/>
    <property type="match status" value="1"/>
</dbReference>
<gene>
    <name evidence="11" type="ORF">OS242_15205</name>
</gene>
<dbReference type="PROSITE" id="PS52029">
    <property type="entry name" value="LD_TPASE"/>
    <property type="match status" value="1"/>
</dbReference>
<evidence type="ECO:0000313" key="11">
    <source>
        <dbReference type="EMBL" id="MCX7571299.1"/>
    </source>
</evidence>
<evidence type="ECO:0000259" key="10">
    <source>
        <dbReference type="PROSITE" id="PS52029"/>
    </source>
</evidence>
<dbReference type="InterPro" id="IPR050979">
    <property type="entry name" value="LD-transpeptidase"/>
</dbReference>
<feature type="active site" description="Nucleophile" evidence="9">
    <location>
        <position position="181"/>
    </location>
</feature>
<dbReference type="SUPFAM" id="SSF141523">
    <property type="entry name" value="L,D-transpeptidase catalytic domain-like"/>
    <property type="match status" value="1"/>
</dbReference>
<protein>
    <submittedName>
        <fullName evidence="11">Peptidoglycan-binding protein</fullName>
    </submittedName>
</protein>
<keyword evidence="6 9" id="KW-0133">Cell shape</keyword>
<dbReference type="InterPro" id="IPR038063">
    <property type="entry name" value="Transpep_catalytic_dom"/>
</dbReference>
<evidence type="ECO:0000256" key="4">
    <source>
        <dbReference type="ARBA" id="ARBA00022679"/>
    </source>
</evidence>
<dbReference type="CDD" id="cd16913">
    <property type="entry name" value="YkuD_like"/>
    <property type="match status" value="1"/>
</dbReference>
<dbReference type="PANTHER" id="PTHR30582">
    <property type="entry name" value="L,D-TRANSPEPTIDASE"/>
    <property type="match status" value="1"/>
</dbReference>
<feature type="active site" description="Proton donor/acceptor" evidence="9">
    <location>
        <position position="165"/>
    </location>
</feature>
<evidence type="ECO:0000256" key="5">
    <source>
        <dbReference type="ARBA" id="ARBA00022801"/>
    </source>
</evidence>
<evidence type="ECO:0000256" key="3">
    <source>
        <dbReference type="ARBA" id="ARBA00022676"/>
    </source>
</evidence>
<comment type="pathway">
    <text evidence="1 9">Cell wall biogenesis; peptidoglycan biosynthesis.</text>
</comment>
<evidence type="ECO:0000256" key="8">
    <source>
        <dbReference type="ARBA" id="ARBA00023316"/>
    </source>
</evidence>
<keyword evidence="3" id="KW-0328">Glycosyltransferase</keyword>
<comment type="similarity">
    <text evidence="2">Belongs to the YkuD family.</text>
</comment>
<dbReference type="Pfam" id="PF01471">
    <property type="entry name" value="PG_binding_1"/>
    <property type="match status" value="2"/>
</dbReference>
<dbReference type="PANTHER" id="PTHR30582:SF24">
    <property type="entry name" value="L,D-TRANSPEPTIDASE ERFK_SRFK-RELATED"/>
    <property type="match status" value="1"/>
</dbReference>
<keyword evidence="7 9" id="KW-0573">Peptidoglycan synthesis</keyword>
<evidence type="ECO:0000256" key="1">
    <source>
        <dbReference type="ARBA" id="ARBA00004752"/>
    </source>
</evidence>
<keyword evidence="8 9" id="KW-0961">Cell wall biogenesis/degradation</keyword>